<dbReference type="EMBL" id="FLRC01000007">
    <property type="protein sequence ID" value="SBT24299.1"/>
    <property type="molecule type" value="Genomic_DNA"/>
</dbReference>
<evidence type="ECO:0000256" key="1">
    <source>
        <dbReference type="ARBA" id="ARBA00004141"/>
    </source>
</evidence>
<dbReference type="InterPro" id="IPR007300">
    <property type="entry name" value="CidB/LrgB"/>
</dbReference>
<gene>
    <name evidence="6" type="ORF">ODI_00501</name>
    <name evidence="7" type="ORF">ODI_R2336</name>
</gene>
<evidence type="ECO:0000256" key="5">
    <source>
        <dbReference type="SAM" id="Phobius"/>
    </source>
</evidence>
<comment type="subcellular location">
    <subcellularLocation>
        <location evidence="1">Membrane</location>
        <topology evidence="1">Multi-pass membrane protein</topology>
    </subcellularLocation>
</comment>
<organism evidence="6 8">
    <name type="scientific">Orrella dioscoreae</name>
    <dbReference type="NCBI Taxonomy" id="1851544"/>
    <lineage>
        <taxon>Bacteria</taxon>
        <taxon>Pseudomonadati</taxon>
        <taxon>Pseudomonadota</taxon>
        <taxon>Betaproteobacteria</taxon>
        <taxon>Burkholderiales</taxon>
        <taxon>Alcaligenaceae</taxon>
        <taxon>Orrella</taxon>
    </lineage>
</organism>
<keyword evidence="8" id="KW-1185">Reference proteome</keyword>
<protein>
    <submittedName>
        <fullName evidence="6">LrgA-associated membrane protein LrgB</fullName>
    </submittedName>
</protein>
<dbReference type="Pfam" id="PF04172">
    <property type="entry name" value="LrgB"/>
    <property type="match status" value="1"/>
</dbReference>
<dbReference type="PANTHER" id="PTHR30249">
    <property type="entry name" value="PUTATIVE SEROTONIN TRANSPORTER"/>
    <property type="match status" value="1"/>
</dbReference>
<evidence type="ECO:0000256" key="4">
    <source>
        <dbReference type="ARBA" id="ARBA00023136"/>
    </source>
</evidence>
<dbReference type="STRING" id="1851544.ODI_00501"/>
<evidence type="ECO:0000313" key="8">
    <source>
        <dbReference type="Proteomes" id="UP000078558"/>
    </source>
</evidence>
<feature type="transmembrane region" description="Helical" evidence="5">
    <location>
        <begin position="41"/>
        <end position="60"/>
    </location>
</feature>
<feature type="transmembrane region" description="Helical" evidence="5">
    <location>
        <begin position="66"/>
        <end position="89"/>
    </location>
</feature>
<name>A0A1C3JYF2_9BURK</name>
<accession>A0A1C3JYF2</accession>
<reference evidence="7 8" key="2">
    <citation type="submission" date="2017-08" db="EMBL/GenBank/DDBJ databases">
        <authorList>
            <person name="de Groot N.N."/>
        </authorList>
    </citation>
    <scope>NUCLEOTIDE SEQUENCE [LARGE SCALE GENOMIC DNA]</scope>
    <source>
        <strain evidence="7">Orrdi1</strain>
    </source>
</reference>
<dbReference type="RefSeq" id="WP_067750292.1">
    <property type="nucleotide sequence ID" value="NZ_LT907988.1"/>
</dbReference>
<keyword evidence="2 5" id="KW-0812">Transmembrane</keyword>
<feature type="transmembrane region" description="Helical" evidence="5">
    <location>
        <begin position="7"/>
        <end position="29"/>
    </location>
</feature>
<proteinExistence type="predicted"/>
<reference evidence="6 8" key="1">
    <citation type="submission" date="2016-06" db="EMBL/GenBank/DDBJ databases">
        <authorList>
            <person name="Kjaerup R.B."/>
            <person name="Dalgaard T.S."/>
            <person name="Juul-Madsen H.R."/>
        </authorList>
    </citation>
    <scope>NUCLEOTIDE SEQUENCE [LARGE SCALE GENOMIC DNA]</scope>
    <source>
        <strain evidence="6">Orrdi1</strain>
    </source>
</reference>
<dbReference type="GO" id="GO:0016020">
    <property type="term" value="C:membrane"/>
    <property type="evidence" value="ECO:0007669"/>
    <property type="project" value="UniProtKB-SubCell"/>
</dbReference>
<dbReference type="Proteomes" id="UP000078558">
    <property type="component" value="Chromosome I"/>
</dbReference>
<feature type="transmembrane region" description="Helical" evidence="5">
    <location>
        <begin position="101"/>
        <end position="124"/>
    </location>
</feature>
<keyword evidence="4 5" id="KW-0472">Membrane</keyword>
<feature type="transmembrane region" description="Helical" evidence="5">
    <location>
        <begin position="215"/>
        <end position="238"/>
    </location>
</feature>
<evidence type="ECO:0000313" key="6">
    <source>
        <dbReference type="EMBL" id="SBT24299.1"/>
    </source>
</evidence>
<evidence type="ECO:0000313" key="7">
    <source>
        <dbReference type="EMBL" id="SOE49833.1"/>
    </source>
</evidence>
<dbReference type="KEGG" id="odi:ODI_R2336"/>
<feature type="transmembrane region" description="Helical" evidence="5">
    <location>
        <begin position="144"/>
        <end position="172"/>
    </location>
</feature>
<evidence type="ECO:0000256" key="3">
    <source>
        <dbReference type="ARBA" id="ARBA00022989"/>
    </source>
</evidence>
<sequence>MNDFVELWIYLSSTPLFGLTATLAVYLLTGTVYARLGQNPLANPVLWSVVLIALGLFLTGVPYQTYFAGAQFIHFLLGPAVVALGWPLYQRWPALRAQWRRIGLAAALGGAVASVSALLLGWLFGLPAEMLRSLAPKSVTAPVAMGIAEAIGGIPALAAVIAILTGLVGALTGKTLFDLLRIPRDEAGWMQRGMALGVVSHGIGAARAMQVNADAGAYAGLALGLQVVLGSLLIPALYRLADLF</sequence>
<dbReference type="OrthoDB" id="9811701at2"/>
<dbReference type="PANTHER" id="PTHR30249:SF0">
    <property type="entry name" value="PLASTIDAL GLYCOLATE_GLYCERATE TRANSLOCATOR 1, CHLOROPLASTIC"/>
    <property type="match status" value="1"/>
</dbReference>
<dbReference type="AlphaFoldDB" id="A0A1C3JYF2"/>
<keyword evidence="3 5" id="KW-1133">Transmembrane helix</keyword>
<evidence type="ECO:0000256" key="2">
    <source>
        <dbReference type="ARBA" id="ARBA00022692"/>
    </source>
</evidence>
<dbReference type="EMBL" id="LT907988">
    <property type="protein sequence ID" value="SOE49833.1"/>
    <property type="molecule type" value="Genomic_DNA"/>
</dbReference>